<reference evidence="2 3" key="1">
    <citation type="submission" date="2018-08" db="EMBL/GenBank/DDBJ databases">
        <title>Aphanomyces genome sequencing and annotation.</title>
        <authorList>
            <person name="Minardi D."/>
            <person name="Oidtmann B."/>
            <person name="Van Der Giezen M."/>
            <person name="Studholme D.J."/>
        </authorList>
    </citation>
    <scope>NUCLEOTIDE SEQUENCE [LARGE SCALE GENOMIC DNA]</scope>
    <source>
        <strain evidence="2 3">NJM0002</strain>
    </source>
</reference>
<dbReference type="Proteomes" id="UP000285060">
    <property type="component" value="Unassembled WGS sequence"/>
</dbReference>
<dbReference type="VEuPathDB" id="FungiDB:H310_13362"/>
<protein>
    <submittedName>
        <fullName evidence="2">Uncharacterized protein</fullName>
    </submittedName>
</protein>
<name>A0A3R6WET2_9STRA</name>
<accession>A0A3R6WET2</accession>
<comment type="caution">
    <text evidence="2">The sequence shown here is derived from an EMBL/GenBank/DDBJ whole genome shotgun (WGS) entry which is preliminary data.</text>
</comment>
<proteinExistence type="predicted"/>
<feature type="chain" id="PRO_5018650817" evidence="1">
    <location>
        <begin position="31"/>
        <end position="196"/>
    </location>
</feature>
<keyword evidence="3" id="KW-1185">Reference proteome</keyword>
<evidence type="ECO:0000313" key="2">
    <source>
        <dbReference type="EMBL" id="RHY20994.1"/>
    </source>
</evidence>
<gene>
    <name evidence="2" type="ORF">DYB32_009920</name>
</gene>
<evidence type="ECO:0000313" key="3">
    <source>
        <dbReference type="Proteomes" id="UP000285060"/>
    </source>
</evidence>
<sequence length="196" mass="21967">MGPKLAHHDRHLNIFPAMKFLAGLVQAAVASQIVFDSHDPVDEGAEGTTISRDYGAAMQFRTPAAANDACDPEGLTVELVTFTMHTVEVPRLPDCTTSNHTTRISIDELDYQVKVRWPPTSPIVLDRSKLYWFTVGSNVADRNKSPTWLFGNQEFNIVNDPNRDVVLAYKPTHDGPWYPHNQGDNRNVYSLQVYAN</sequence>
<dbReference type="AlphaFoldDB" id="A0A3R6WET2"/>
<dbReference type="EMBL" id="QUSY01002500">
    <property type="protein sequence ID" value="RHY20994.1"/>
    <property type="molecule type" value="Genomic_DNA"/>
</dbReference>
<organism evidence="2 3">
    <name type="scientific">Aphanomyces invadans</name>
    <dbReference type="NCBI Taxonomy" id="157072"/>
    <lineage>
        <taxon>Eukaryota</taxon>
        <taxon>Sar</taxon>
        <taxon>Stramenopiles</taxon>
        <taxon>Oomycota</taxon>
        <taxon>Saprolegniomycetes</taxon>
        <taxon>Saprolegniales</taxon>
        <taxon>Verrucalvaceae</taxon>
        <taxon>Aphanomyces</taxon>
    </lineage>
</organism>
<feature type="signal peptide" evidence="1">
    <location>
        <begin position="1"/>
        <end position="30"/>
    </location>
</feature>
<keyword evidence="1" id="KW-0732">Signal</keyword>
<evidence type="ECO:0000256" key="1">
    <source>
        <dbReference type="SAM" id="SignalP"/>
    </source>
</evidence>